<feature type="transmembrane region" description="Helical" evidence="2">
    <location>
        <begin position="60"/>
        <end position="82"/>
    </location>
</feature>
<reference evidence="4" key="2">
    <citation type="submission" date="2021-02" db="EMBL/GenBank/DDBJ databases">
        <authorList>
            <person name="Kimball J.A."/>
            <person name="Haas M.W."/>
            <person name="Macchietto M."/>
            <person name="Kono T."/>
            <person name="Duquette J."/>
            <person name="Shao M."/>
        </authorList>
    </citation>
    <scope>NUCLEOTIDE SEQUENCE</scope>
    <source>
        <tissue evidence="4">Fresh leaf tissue</tissue>
    </source>
</reference>
<dbReference type="GO" id="GO:0032934">
    <property type="term" value="F:sterol binding"/>
    <property type="evidence" value="ECO:0007669"/>
    <property type="project" value="TreeGrafter"/>
</dbReference>
<feature type="region of interest" description="Disordered" evidence="1">
    <location>
        <begin position="369"/>
        <end position="398"/>
    </location>
</feature>
<dbReference type="Pfam" id="PF16414">
    <property type="entry name" value="NPC1_N"/>
    <property type="match status" value="1"/>
</dbReference>
<dbReference type="GO" id="GO:0015918">
    <property type="term" value="P:sterol transport"/>
    <property type="evidence" value="ECO:0007669"/>
    <property type="project" value="TreeGrafter"/>
</dbReference>
<dbReference type="PANTHER" id="PTHR45727">
    <property type="entry name" value="NPC INTRACELLULAR CHOLESTEROL TRANSPORTER 1"/>
    <property type="match status" value="1"/>
</dbReference>
<keyword evidence="2" id="KW-0812">Transmembrane</keyword>
<proteinExistence type="predicted"/>
<keyword evidence="2" id="KW-0472">Membrane</keyword>
<evidence type="ECO:0000259" key="3">
    <source>
        <dbReference type="Pfam" id="PF16414"/>
    </source>
</evidence>
<feature type="compositionally biased region" description="Polar residues" evidence="1">
    <location>
        <begin position="385"/>
        <end position="398"/>
    </location>
</feature>
<dbReference type="GO" id="GO:0016020">
    <property type="term" value="C:membrane"/>
    <property type="evidence" value="ECO:0007669"/>
    <property type="project" value="TreeGrafter"/>
</dbReference>
<dbReference type="OrthoDB" id="6510177at2759"/>
<feature type="transmembrane region" description="Helical" evidence="2">
    <location>
        <begin position="435"/>
        <end position="455"/>
    </location>
</feature>
<evidence type="ECO:0000313" key="5">
    <source>
        <dbReference type="Proteomes" id="UP000729402"/>
    </source>
</evidence>
<evidence type="ECO:0000313" key="4">
    <source>
        <dbReference type="EMBL" id="KAG8065786.1"/>
    </source>
</evidence>
<dbReference type="EMBL" id="JAAALK010000285">
    <property type="protein sequence ID" value="KAG8065786.1"/>
    <property type="molecule type" value="Genomic_DNA"/>
</dbReference>
<comment type="caution">
    <text evidence="4">The sequence shown here is derived from an EMBL/GenBank/DDBJ whole genome shotgun (WGS) entry which is preliminary data.</text>
</comment>
<evidence type="ECO:0000256" key="2">
    <source>
        <dbReference type="SAM" id="Phobius"/>
    </source>
</evidence>
<feature type="domain" description="Niemann-Pick C1 N-terminal" evidence="3">
    <location>
        <begin position="101"/>
        <end position="330"/>
    </location>
</feature>
<evidence type="ECO:0000256" key="1">
    <source>
        <dbReference type="SAM" id="MobiDB-lite"/>
    </source>
</evidence>
<dbReference type="PANTHER" id="PTHR45727:SF2">
    <property type="entry name" value="NPC INTRACELLULAR CHOLESTEROL TRANSPORTER 1"/>
    <property type="match status" value="1"/>
</dbReference>
<keyword evidence="2" id="KW-1133">Transmembrane helix</keyword>
<accession>A0A8J5S1R9</accession>
<feature type="transmembrane region" description="Helical" evidence="2">
    <location>
        <begin position="342"/>
        <end position="362"/>
    </location>
</feature>
<dbReference type="AlphaFoldDB" id="A0A8J5S1R9"/>
<sequence length="564" mass="62310">MAEQFTPESPTSRPGARACGPHSPFRFVFQVPPSPFRAPARDWESVREEMALVRRSRRRGIAGGGAVLAAVAVTLTQLFLFLPSTSAQQFNGTSRVVPAEGYCSMYGICSHRSDGKVLNCVNATKAFKPDTLFSTRIQSLCPTITGDVCCTVEQFDTLHQQVQQAIPFLVGCPACLRNFLNLFCEMSCSPNQSLFINVTSVKQVNNTMTVNGIDYYVTSNYGEELYDSCKDVKFGSLNIRAMDFLGGSAKTYKEWLAFLGRQAKLNEIGSPYLITFPSDIGGSSGVKPLNATIYSCGDPSLGCSCGDCPSSSVCMGSLLPQLKRETSCSVKMGSLKVKCLDFSLLVVYLVLLCIFLLWAFLYRTRGRTGMSSQTKPLKNAEDKFQSSNNGQVPDNSGQMSEATMFPVQPAHPSVIQTYMTTFFRKHGVFVTKRPLLVLSVSLLVPTLLCIGLIHFKVETRPEKLWVSSGSRAADEKQYFDSHLAPFYRIEQKIFRHASRRSPCHCHQSTHNHRRHYTPIQPTHTTTIAMSDLADVQAALATIMALLRDLFTIVQTLSTMIADNS</sequence>
<name>A0A8J5S1R9_ZIZPA</name>
<dbReference type="Proteomes" id="UP000729402">
    <property type="component" value="Unassembled WGS sequence"/>
</dbReference>
<protein>
    <recommendedName>
        <fullName evidence="3">Niemann-Pick C1 N-terminal domain-containing protein</fullName>
    </recommendedName>
</protein>
<keyword evidence="5" id="KW-1185">Reference proteome</keyword>
<dbReference type="InterPro" id="IPR032190">
    <property type="entry name" value="NPC1_N"/>
</dbReference>
<reference evidence="4" key="1">
    <citation type="journal article" date="2021" name="bioRxiv">
        <title>Whole Genome Assembly and Annotation of Northern Wild Rice, Zizania palustris L., Supports a Whole Genome Duplication in the Zizania Genus.</title>
        <authorList>
            <person name="Haas M."/>
            <person name="Kono T."/>
            <person name="Macchietto M."/>
            <person name="Millas R."/>
            <person name="McGilp L."/>
            <person name="Shao M."/>
            <person name="Duquette J."/>
            <person name="Hirsch C.N."/>
            <person name="Kimball J."/>
        </authorList>
    </citation>
    <scope>NUCLEOTIDE SEQUENCE</scope>
    <source>
        <tissue evidence="4">Fresh leaf tissue</tissue>
    </source>
</reference>
<organism evidence="4 5">
    <name type="scientific">Zizania palustris</name>
    <name type="common">Northern wild rice</name>
    <dbReference type="NCBI Taxonomy" id="103762"/>
    <lineage>
        <taxon>Eukaryota</taxon>
        <taxon>Viridiplantae</taxon>
        <taxon>Streptophyta</taxon>
        <taxon>Embryophyta</taxon>
        <taxon>Tracheophyta</taxon>
        <taxon>Spermatophyta</taxon>
        <taxon>Magnoliopsida</taxon>
        <taxon>Liliopsida</taxon>
        <taxon>Poales</taxon>
        <taxon>Poaceae</taxon>
        <taxon>BOP clade</taxon>
        <taxon>Oryzoideae</taxon>
        <taxon>Oryzeae</taxon>
        <taxon>Zizaniinae</taxon>
        <taxon>Zizania</taxon>
    </lineage>
</organism>
<gene>
    <name evidence="4" type="ORF">GUJ93_ZPchr0004g40138</name>
</gene>